<dbReference type="OrthoDB" id="9803176at2"/>
<dbReference type="Pfam" id="PF01627">
    <property type="entry name" value="Hpt"/>
    <property type="match status" value="1"/>
</dbReference>
<dbReference type="SMART" id="SM00448">
    <property type="entry name" value="REC"/>
    <property type="match status" value="1"/>
</dbReference>
<dbReference type="CDD" id="cd00088">
    <property type="entry name" value="HPT"/>
    <property type="match status" value="1"/>
</dbReference>
<feature type="compositionally biased region" description="Basic and acidic residues" evidence="8">
    <location>
        <begin position="355"/>
        <end position="365"/>
    </location>
</feature>
<evidence type="ECO:0000256" key="6">
    <source>
        <dbReference type="PROSITE-ProRule" id="PRU00110"/>
    </source>
</evidence>
<feature type="region of interest" description="Disordered" evidence="8">
    <location>
        <begin position="306"/>
        <end position="365"/>
    </location>
</feature>
<dbReference type="GO" id="GO:0006935">
    <property type="term" value="P:chemotaxis"/>
    <property type="evidence" value="ECO:0007669"/>
    <property type="project" value="InterPro"/>
</dbReference>
<dbReference type="Pfam" id="PF00072">
    <property type="entry name" value="Response_reg"/>
    <property type="match status" value="1"/>
</dbReference>
<sequence>MSNQTTGSGNAFSDHAFELSGRTTPKSLAVQFADSMEMLADLQQAGLEDISDNLVDFVTLLSSFAGNVNELVANFDDDDASVQEQMRFVISACDQIREIVVGDDSDGFDWDQIDALRDEITMRMESEHENAEERHSDSEIAAPSADEIAKLLSQLGDVTPLCEPVPKTETALQTLGKPAQSQSNNSTDSHSSTTVEPPALDNVELDEELREAFMDDASRGLAAMEQALLQLESDPTAADPIRVIQRELHTIKGASASVGMEHLARYIHDVEEFIREKQDAGNPVDQQELFHHVDVIRCRVEGQPLPAETTSVPQQPPAQCTTWDTSAPHTAQSSPQPLPQPTPQPVAKASAASPADDHGDDETVRVKSSQLNRLMDMLSELVMLRNQRDTELRDLKQIHGELTYCVTRMRMLSHEGESLLAMDKLADAELAGEGISFSRLNEVASDVMESAQRLRECYQPVADGNQAVSEFIRNFRLELTQLRRTPVAGLFRRLHRAISDAARSEGKQIRVELIGENTGIERSLQERIFEPLLHIVRNCVGHGIETSEKRIAKGKSPHGTVTLHAHSGPDLLVIEVRDDGSGLDFDAIRRRGIERGLIGAENSASRAELAQLIFHPGFSTRQTVDQLSGRGVGMDVVASTLERMRGWVEVDSESGQGTTIRLSLPLPSMIQHVMVFRAAGQLFAFPVTAIAQAGNADAYERAVPIHDILNLTAPASPTSDHSTIANDSAAGVIELFTTSASGDPKAGNRIALLVDQVLGPEEIVVRPLPTLLKPHPFCCGATLSGMGEVVLLLDPRRFAVAAGSASTVPRVKRPIQESDLRNEVKVLVVDDSKSARLRVVQALQRYGVMIDQFEDGQAAWEALVDGSYDAVFSDIDMPRMTGLELLESIKQHESLQQTPVFMISSRSVETAGKHAIQLGASAYIQKPLLDNRLADAVANLSWAKP</sequence>
<dbReference type="PANTHER" id="PTHR43395:SF1">
    <property type="entry name" value="CHEMOTAXIS PROTEIN CHEA"/>
    <property type="match status" value="1"/>
</dbReference>
<evidence type="ECO:0000313" key="13">
    <source>
        <dbReference type="Proteomes" id="UP000320176"/>
    </source>
</evidence>
<feature type="compositionally biased region" description="Low complexity" evidence="8">
    <location>
        <begin position="180"/>
        <end position="194"/>
    </location>
</feature>
<dbReference type="AlphaFoldDB" id="A0A5C5ZKW0"/>
<feature type="domain" description="Response regulatory" evidence="10">
    <location>
        <begin position="825"/>
        <end position="941"/>
    </location>
</feature>
<dbReference type="InterPro" id="IPR011006">
    <property type="entry name" value="CheY-like_superfamily"/>
</dbReference>
<dbReference type="PANTHER" id="PTHR43395">
    <property type="entry name" value="SENSOR HISTIDINE KINASE CHEA"/>
    <property type="match status" value="1"/>
</dbReference>
<feature type="domain" description="Histidine kinase" evidence="9">
    <location>
        <begin position="411"/>
        <end position="668"/>
    </location>
</feature>
<feature type="modified residue" description="4-aspartylphosphate" evidence="7">
    <location>
        <position position="874"/>
    </location>
</feature>
<dbReference type="PROSITE" id="PS50894">
    <property type="entry name" value="HPT"/>
    <property type="match status" value="1"/>
</dbReference>
<dbReference type="InterPro" id="IPR036061">
    <property type="entry name" value="CheW-like_dom_sf"/>
</dbReference>
<dbReference type="InterPro" id="IPR008207">
    <property type="entry name" value="Sig_transdc_His_kin_Hpt_dom"/>
</dbReference>
<dbReference type="GO" id="GO:0000155">
    <property type="term" value="F:phosphorelay sensor kinase activity"/>
    <property type="evidence" value="ECO:0007669"/>
    <property type="project" value="UniProtKB-ARBA"/>
</dbReference>
<dbReference type="InterPro" id="IPR003594">
    <property type="entry name" value="HATPase_dom"/>
</dbReference>
<evidence type="ECO:0000256" key="2">
    <source>
        <dbReference type="ARBA" id="ARBA00012438"/>
    </source>
</evidence>
<evidence type="ECO:0000256" key="7">
    <source>
        <dbReference type="PROSITE-ProRule" id="PRU00169"/>
    </source>
</evidence>
<dbReference type="Proteomes" id="UP000320176">
    <property type="component" value="Unassembled WGS sequence"/>
</dbReference>
<dbReference type="SUPFAM" id="SSF47226">
    <property type="entry name" value="Histidine-containing phosphotransfer domain, HPT domain"/>
    <property type="match status" value="1"/>
</dbReference>
<dbReference type="SUPFAM" id="SSF52172">
    <property type="entry name" value="CheY-like"/>
    <property type="match status" value="1"/>
</dbReference>
<evidence type="ECO:0000256" key="5">
    <source>
        <dbReference type="ARBA" id="ARBA00022777"/>
    </source>
</evidence>
<dbReference type="InterPro" id="IPR051315">
    <property type="entry name" value="Bact_Chemotaxis_CheA"/>
</dbReference>
<comment type="caution">
    <text evidence="12">The sequence shown here is derived from an EMBL/GenBank/DDBJ whole genome shotgun (WGS) entry which is preliminary data.</text>
</comment>
<protein>
    <recommendedName>
        <fullName evidence="2">histidine kinase</fullName>
        <ecNumber evidence="2">2.7.13.3</ecNumber>
    </recommendedName>
</protein>
<dbReference type="Gene3D" id="2.30.30.40">
    <property type="entry name" value="SH3 Domains"/>
    <property type="match status" value="1"/>
</dbReference>
<keyword evidence="4 12" id="KW-0808">Transferase</keyword>
<evidence type="ECO:0000256" key="8">
    <source>
        <dbReference type="SAM" id="MobiDB-lite"/>
    </source>
</evidence>
<keyword evidence="3 7" id="KW-0597">Phosphoprotein</keyword>
<dbReference type="InterPro" id="IPR001789">
    <property type="entry name" value="Sig_transdc_resp-reg_receiver"/>
</dbReference>
<feature type="modified residue" description="Phosphohistidine" evidence="6">
    <location>
        <position position="249"/>
    </location>
</feature>
<accession>A0A5C5ZKW0</accession>
<evidence type="ECO:0000313" key="12">
    <source>
        <dbReference type="EMBL" id="TWT88064.1"/>
    </source>
</evidence>
<dbReference type="InterPro" id="IPR004358">
    <property type="entry name" value="Sig_transdc_His_kin-like_C"/>
</dbReference>
<gene>
    <name evidence="12" type="primary">frzE</name>
    <name evidence="12" type="ORF">Pla52n_69150</name>
</gene>
<dbReference type="PROSITE" id="PS50109">
    <property type="entry name" value="HIS_KIN"/>
    <property type="match status" value="1"/>
</dbReference>
<dbReference type="InterPro" id="IPR036641">
    <property type="entry name" value="HPT_dom_sf"/>
</dbReference>
<evidence type="ECO:0000256" key="3">
    <source>
        <dbReference type="ARBA" id="ARBA00022553"/>
    </source>
</evidence>
<dbReference type="Gene3D" id="1.20.120.160">
    <property type="entry name" value="HPT domain"/>
    <property type="match status" value="1"/>
</dbReference>
<evidence type="ECO:0000259" key="10">
    <source>
        <dbReference type="PROSITE" id="PS50110"/>
    </source>
</evidence>
<dbReference type="CDD" id="cd00156">
    <property type="entry name" value="REC"/>
    <property type="match status" value="1"/>
</dbReference>
<dbReference type="Gene3D" id="3.40.50.2300">
    <property type="match status" value="1"/>
</dbReference>
<dbReference type="EMBL" id="SJPN01000028">
    <property type="protein sequence ID" value="TWT88064.1"/>
    <property type="molecule type" value="Genomic_DNA"/>
</dbReference>
<dbReference type="InterPro" id="IPR036890">
    <property type="entry name" value="HATPase_C_sf"/>
</dbReference>
<dbReference type="FunFam" id="3.30.565.10:FF:000016">
    <property type="entry name" value="Chemotaxis protein CheA, putative"/>
    <property type="match status" value="1"/>
</dbReference>
<reference evidence="12 13" key="1">
    <citation type="submission" date="2019-02" db="EMBL/GenBank/DDBJ databases">
        <title>Deep-cultivation of Planctomycetes and their phenomic and genomic characterization uncovers novel biology.</title>
        <authorList>
            <person name="Wiegand S."/>
            <person name="Jogler M."/>
            <person name="Boedeker C."/>
            <person name="Pinto D."/>
            <person name="Vollmers J."/>
            <person name="Rivas-Marin E."/>
            <person name="Kohn T."/>
            <person name="Peeters S.H."/>
            <person name="Heuer A."/>
            <person name="Rast P."/>
            <person name="Oberbeckmann S."/>
            <person name="Bunk B."/>
            <person name="Jeske O."/>
            <person name="Meyerdierks A."/>
            <person name="Storesund J.E."/>
            <person name="Kallscheuer N."/>
            <person name="Luecker S."/>
            <person name="Lage O.M."/>
            <person name="Pohl T."/>
            <person name="Merkel B.J."/>
            <person name="Hornburger P."/>
            <person name="Mueller R.-W."/>
            <person name="Bruemmer F."/>
            <person name="Labrenz M."/>
            <person name="Spormann A.M."/>
            <person name="Op Den Camp H."/>
            <person name="Overmann J."/>
            <person name="Amann R."/>
            <person name="Jetten M.S.M."/>
            <person name="Mascher T."/>
            <person name="Medema M.H."/>
            <person name="Devos D.P."/>
            <person name="Kaster A.-K."/>
            <person name="Ovreas L."/>
            <person name="Rohde M."/>
            <person name="Galperin M.Y."/>
            <person name="Jogler C."/>
        </authorList>
    </citation>
    <scope>NUCLEOTIDE SEQUENCE [LARGE SCALE GENOMIC DNA]</scope>
    <source>
        <strain evidence="12 13">Pla52n</strain>
    </source>
</reference>
<feature type="compositionally biased region" description="Polar residues" evidence="8">
    <location>
        <begin position="308"/>
        <end position="331"/>
    </location>
</feature>
<evidence type="ECO:0000256" key="1">
    <source>
        <dbReference type="ARBA" id="ARBA00000085"/>
    </source>
</evidence>
<evidence type="ECO:0000259" key="11">
    <source>
        <dbReference type="PROSITE" id="PS50894"/>
    </source>
</evidence>
<keyword evidence="5" id="KW-0418">Kinase</keyword>
<dbReference type="SMART" id="SM00387">
    <property type="entry name" value="HATPase_c"/>
    <property type="match status" value="1"/>
</dbReference>
<dbReference type="Gene3D" id="3.30.565.10">
    <property type="entry name" value="Histidine kinase-like ATPase, C-terminal domain"/>
    <property type="match status" value="1"/>
</dbReference>
<feature type="region of interest" description="Disordered" evidence="8">
    <location>
        <begin position="171"/>
        <end position="200"/>
    </location>
</feature>
<dbReference type="RefSeq" id="WP_146523754.1">
    <property type="nucleotide sequence ID" value="NZ_CP151726.1"/>
</dbReference>
<dbReference type="InterPro" id="IPR005467">
    <property type="entry name" value="His_kinase_dom"/>
</dbReference>
<dbReference type="SUPFAM" id="SSF55874">
    <property type="entry name" value="ATPase domain of HSP90 chaperone/DNA topoisomerase II/histidine kinase"/>
    <property type="match status" value="1"/>
</dbReference>
<dbReference type="Pfam" id="PF02518">
    <property type="entry name" value="HATPase_c"/>
    <property type="match status" value="1"/>
</dbReference>
<dbReference type="SUPFAM" id="SSF50341">
    <property type="entry name" value="CheW-like"/>
    <property type="match status" value="1"/>
</dbReference>
<comment type="catalytic activity">
    <reaction evidence="1">
        <text>ATP + protein L-histidine = ADP + protein N-phospho-L-histidine.</text>
        <dbReference type="EC" id="2.7.13.3"/>
    </reaction>
</comment>
<name>A0A5C5ZKW0_9BACT</name>
<organism evidence="12 13">
    <name type="scientific">Stieleria varia</name>
    <dbReference type="NCBI Taxonomy" id="2528005"/>
    <lineage>
        <taxon>Bacteria</taxon>
        <taxon>Pseudomonadati</taxon>
        <taxon>Planctomycetota</taxon>
        <taxon>Planctomycetia</taxon>
        <taxon>Pirellulales</taxon>
        <taxon>Pirellulaceae</taxon>
        <taxon>Stieleria</taxon>
    </lineage>
</organism>
<proteinExistence type="predicted"/>
<evidence type="ECO:0000256" key="4">
    <source>
        <dbReference type="ARBA" id="ARBA00022679"/>
    </source>
</evidence>
<keyword evidence="13" id="KW-1185">Reference proteome</keyword>
<dbReference type="PROSITE" id="PS50110">
    <property type="entry name" value="RESPONSE_REGULATORY"/>
    <property type="match status" value="1"/>
</dbReference>
<dbReference type="PRINTS" id="PR00344">
    <property type="entry name" value="BCTRLSENSOR"/>
</dbReference>
<dbReference type="EC" id="2.7.13.3" evidence="2"/>
<evidence type="ECO:0000259" key="9">
    <source>
        <dbReference type="PROSITE" id="PS50109"/>
    </source>
</evidence>
<feature type="domain" description="HPt" evidence="11">
    <location>
        <begin position="202"/>
        <end position="303"/>
    </location>
</feature>
<dbReference type="SMART" id="SM00073">
    <property type="entry name" value="HPT"/>
    <property type="match status" value="1"/>
</dbReference>